<dbReference type="InterPro" id="IPR036291">
    <property type="entry name" value="NAD(P)-bd_dom_sf"/>
</dbReference>
<evidence type="ECO:0000259" key="1">
    <source>
        <dbReference type="Pfam" id="PF16654"/>
    </source>
</evidence>
<dbReference type="Gene3D" id="3.30.360.10">
    <property type="entry name" value="Dihydrodipicolinate Reductase, domain 2"/>
    <property type="match status" value="1"/>
</dbReference>
<dbReference type="Pfam" id="PF16654">
    <property type="entry name" value="DAPDH_C"/>
    <property type="match status" value="1"/>
</dbReference>
<dbReference type="AlphaFoldDB" id="A0A2H0V3B3"/>
<evidence type="ECO:0000313" key="2">
    <source>
        <dbReference type="EMBL" id="PIR93555.1"/>
    </source>
</evidence>
<dbReference type="Proteomes" id="UP000228626">
    <property type="component" value="Unassembled WGS sequence"/>
</dbReference>
<reference evidence="3" key="1">
    <citation type="submission" date="2017-09" db="EMBL/GenBank/DDBJ databases">
        <title>Depth-based differentiation of microbial function through sediment-hosted aquifers and enrichment of novel symbionts in the deep terrestrial subsurface.</title>
        <authorList>
            <person name="Probst A.J."/>
            <person name="Ladd B."/>
            <person name="Jarett J.K."/>
            <person name="Geller-Mcgrath D.E."/>
            <person name="Sieber C.M.K."/>
            <person name="Emerson J.B."/>
            <person name="Anantharaman K."/>
            <person name="Thomas B.C."/>
            <person name="Malmstrom R."/>
            <person name="Stieglmeier M."/>
            <person name="Klingl A."/>
            <person name="Woyke T."/>
            <person name="Ryan C.M."/>
            <person name="Banfield J.F."/>
        </authorList>
    </citation>
    <scope>NUCLEOTIDE SEQUENCE [LARGE SCALE GENOMIC DNA]</scope>
</reference>
<dbReference type="SUPFAM" id="SSF51735">
    <property type="entry name" value="NAD(P)-binding Rossmann-fold domains"/>
    <property type="match status" value="1"/>
</dbReference>
<dbReference type="EMBL" id="PFAR01000001">
    <property type="protein sequence ID" value="PIR93555.1"/>
    <property type="molecule type" value="Genomic_DNA"/>
</dbReference>
<evidence type="ECO:0000313" key="3">
    <source>
        <dbReference type="Proteomes" id="UP000228626"/>
    </source>
</evidence>
<comment type="caution">
    <text evidence="2">The sequence shown here is derived from an EMBL/GenBank/DDBJ whole genome shotgun (WGS) entry which is preliminary data.</text>
</comment>
<dbReference type="InterPro" id="IPR032094">
    <property type="entry name" value="Meso-DAP_DH_C"/>
</dbReference>
<organism evidence="2 3">
    <name type="scientific">Candidatus Falkowbacteria bacterium CG10_big_fil_rev_8_21_14_0_10_43_10</name>
    <dbReference type="NCBI Taxonomy" id="1974567"/>
    <lineage>
        <taxon>Bacteria</taxon>
        <taxon>Candidatus Falkowiibacteriota</taxon>
    </lineage>
</organism>
<protein>
    <recommendedName>
        <fullName evidence="1">Meso-diaminopimelate D-dehydrogenase C-terminal domain-containing protein</fullName>
    </recommendedName>
</protein>
<sequence>MPAFDRCFRFFCCSLLYLLFNELFLCQKIQKFGLIIYHFSIKKSKKTHSNAIRRIQGVADARQYTHAKPETMSKVRAGQNPELQPGDLHWRECVVVLANGANPTEVERQIKEMPNYFAPYETQVRFVTQEELDRDYSSMPHDGVVIAAGETSPGNKALIEYRVRWDSNPDGTAGIMVASARAAYRLNRKRETGAFTILDIPPAYLSPRSREELLAKFM</sequence>
<gene>
    <name evidence="2" type="ORF">COT99_00085</name>
</gene>
<proteinExistence type="predicted"/>
<dbReference type="SUPFAM" id="SSF55347">
    <property type="entry name" value="Glyceraldehyde-3-phosphate dehydrogenase-like, C-terminal domain"/>
    <property type="match status" value="1"/>
</dbReference>
<feature type="domain" description="Meso-diaminopimelate D-dehydrogenase C-terminal" evidence="1">
    <location>
        <begin position="45"/>
        <end position="167"/>
    </location>
</feature>
<accession>A0A2H0V3B3</accession>
<name>A0A2H0V3B3_9BACT</name>